<dbReference type="EMBL" id="JAVDRD010000006">
    <property type="protein sequence ID" value="MDR6511757.1"/>
    <property type="molecule type" value="Genomic_DNA"/>
</dbReference>
<proteinExistence type="predicted"/>
<feature type="transmembrane region" description="Helical" evidence="1">
    <location>
        <begin position="83"/>
        <end position="102"/>
    </location>
</feature>
<feature type="transmembrane region" description="Helical" evidence="1">
    <location>
        <begin position="233"/>
        <end position="253"/>
    </location>
</feature>
<accession>A0ABU1MP01</accession>
<evidence type="ECO:0000313" key="3">
    <source>
        <dbReference type="EMBL" id="MDR6511757.1"/>
    </source>
</evidence>
<evidence type="ECO:0000256" key="1">
    <source>
        <dbReference type="SAM" id="Phobius"/>
    </source>
</evidence>
<evidence type="ECO:0000259" key="2">
    <source>
        <dbReference type="Pfam" id="PF14378"/>
    </source>
</evidence>
<dbReference type="Proteomes" id="UP001184150">
    <property type="component" value="Unassembled WGS sequence"/>
</dbReference>
<keyword evidence="1" id="KW-0472">Membrane</keyword>
<feature type="transmembrane region" description="Helical" evidence="1">
    <location>
        <begin position="260"/>
        <end position="277"/>
    </location>
</feature>
<protein>
    <recommendedName>
        <fullName evidence="2">Inositolphosphotransferase Aur1/Ipt1 domain-containing protein</fullName>
    </recommendedName>
</protein>
<dbReference type="Pfam" id="PF14378">
    <property type="entry name" value="PAP2_3"/>
    <property type="match status" value="1"/>
</dbReference>
<dbReference type="InterPro" id="IPR026841">
    <property type="entry name" value="Aur1/Ipt1"/>
</dbReference>
<keyword evidence="1" id="KW-0812">Transmembrane</keyword>
<sequence>MTPETSLAPARAAPPVDRCLWALVGGSALVVMAMMVGNRLPVVVASPSFAVLALAVALFVGTWRRCARAATPFQARLRNLSEYGLILIAIGVLGAVASYQVAAISRGFCDDALQRWDEALHFDWLGLYALVVRHPVLQYTGSAAYNAVFLYPWAILIWHSWKGERDKAREFLLTFWLAAVITLVLFPLFPARGALSHLWHGAVPYAPSNGLDQGTVIAALRAHRLAGIELSSVTGLVSAPSFHTVCGLLFITFSWRIAHLRPLIVPLNLVLLAATPIEGSHYLVDMVVGAAVAGAAYVLVRKRVALLAWVQGIATRRLRPAAITR</sequence>
<organism evidence="3 4">
    <name type="scientific">Novosphingobium capsulatum</name>
    <dbReference type="NCBI Taxonomy" id="13688"/>
    <lineage>
        <taxon>Bacteria</taxon>
        <taxon>Pseudomonadati</taxon>
        <taxon>Pseudomonadota</taxon>
        <taxon>Alphaproteobacteria</taxon>
        <taxon>Sphingomonadales</taxon>
        <taxon>Sphingomonadaceae</taxon>
        <taxon>Novosphingobium</taxon>
    </lineage>
</organism>
<comment type="caution">
    <text evidence="3">The sequence shown here is derived from an EMBL/GenBank/DDBJ whole genome shotgun (WGS) entry which is preliminary data.</text>
</comment>
<feature type="transmembrane region" description="Helical" evidence="1">
    <location>
        <begin position="283"/>
        <end position="300"/>
    </location>
</feature>
<name>A0ABU1MP01_9SPHN</name>
<feature type="transmembrane region" description="Helical" evidence="1">
    <location>
        <begin position="171"/>
        <end position="189"/>
    </location>
</feature>
<feature type="transmembrane region" description="Helical" evidence="1">
    <location>
        <begin position="43"/>
        <end position="63"/>
    </location>
</feature>
<keyword evidence="1" id="KW-1133">Transmembrane helix</keyword>
<feature type="transmembrane region" description="Helical" evidence="1">
    <location>
        <begin position="20"/>
        <end position="37"/>
    </location>
</feature>
<feature type="domain" description="Inositolphosphotransferase Aur1/Ipt1" evidence="2">
    <location>
        <begin position="112"/>
        <end position="299"/>
    </location>
</feature>
<gene>
    <name evidence="3" type="ORF">J2792_002633</name>
</gene>
<evidence type="ECO:0000313" key="4">
    <source>
        <dbReference type="Proteomes" id="UP001184150"/>
    </source>
</evidence>
<feature type="transmembrane region" description="Helical" evidence="1">
    <location>
        <begin position="136"/>
        <end position="159"/>
    </location>
</feature>
<reference evidence="3 4" key="1">
    <citation type="submission" date="2023-07" db="EMBL/GenBank/DDBJ databases">
        <title>Sorghum-associated microbial communities from plants grown in Nebraska, USA.</title>
        <authorList>
            <person name="Schachtman D."/>
        </authorList>
    </citation>
    <scope>NUCLEOTIDE SEQUENCE [LARGE SCALE GENOMIC DNA]</scope>
    <source>
        <strain evidence="3 4">DS1027</strain>
    </source>
</reference>
<keyword evidence="4" id="KW-1185">Reference proteome</keyword>